<sequence>MSLRDIHSSRSRKSADDFMCPASQKKVNVTVLDRIFDIIPSMKSGFVKKKTHKEITSIMLSSNFNMSHNKETTNRLQGIRTSGIRPATMLV</sequence>
<accession>A0A0V1EQ68</accession>
<evidence type="ECO:0000313" key="1">
    <source>
        <dbReference type="EMBL" id="KRY75898.1"/>
    </source>
</evidence>
<dbReference type="EMBL" id="JYDR01000014">
    <property type="protein sequence ID" value="KRY75898.1"/>
    <property type="molecule type" value="Genomic_DNA"/>
</dbReference>
<name>A0A0V1EQ68_TRIPS</name>
<organism evidence="1 2">
    <name type="scientific">Trichinella pseudospiralis</name>
    <name type="common">Parasitic roundworm</name>
    <dbReference type="NCBI Taxonomy" id="6337"/>
    <lineage>
        <taxon>Eukaryota</taxon>
        <taxon>Metazoa</taxon>
        <taxon>Ecdysozoa</taxon>
        <taxon>Nematoda</taxon>
        <taxon>Enoplea</taxon>
        <taxon>Dorylaimia</taxon>
        <taxon>Trichinellida</taxon>
        <taxon>Trichinellidae</taxon>
        <taxon>Trichinella</taxon>
    </lineage>
</organism>
<gene>
    <name evidence="1" type="ORF">T4A_4905</name>
</gene>
<proteinExistence type="predicted"/>
<reference evidence="1 2" key="1">
    <citation type="submission" date="2015-01" db="EMBL/GenBank/DDBJ databases">
        <title>Evolution of Trichinella species and genotypes.</title>
        <authorList>
            <person name="Korhonen P.K."/>
            <person name="Edoardo P."/>
            <person name="Giuseppe L.R."/>
            <person name="Gasser R.B."/>
        </authorList>
    </citation>
    <scope>NUCLEOTIDE SEQUENCE [LARGE SCALE GENOMIC DNA]</scope>
    <source>
        <strain evidence="1">ISS13</strain>
    </source>
</reference>
<protein>
    <submittedName>
        <fullName evidence="1">Uncharacterized protein</fullName>
    </submittedName>
</protein>
<dbReference type="AlphaFoldDB" id="A0A0V1EQ68"/>
<evidence type="ECO:0000313" key="2">
    <source>
        <dbReference type="Proteomes" id="UP000054632"/>
    </source>
</evidence>
<dbReference type="Proteomes" id="UP000054632">
    <property type="component" value="Unassembled WGS sequence"/>
</dbReference>
<comment type="caution">
    <text evidence="1">The sequence shown here is derived from an EMBL/GenBank/DDBJ whole genome shotgun (WGS) entry which is preliminary data.</text>
</comment>